<reference evidence="4 5" key="1">
    <citation type="submission" date="2020-11" db="EMBL/GenBank/DDBJ databases">
        <title>Draft Genome Sequence and Secondary Metabolite Biosynthetic Potential of the Lysobacter niastensis Type strain DSM 18481.</title>
        <authorList>
            <person name="Turrini P."/>
            <person name="Artuso I."/>
            <person name="Tescari M."/>
            <person name="Lugli G.A."/>
            <person name="Frangipani E."/>
            <person name="Ventura M."/>
            <person name="Visca P."/>
        </authorList>
    </citation>
    <scope>NUCLEOTIDE SEQUENCE [LARGE SCALE GENOMIC DNA]</scope>
    <source>
        <strain evidence="4 5">DSM 18481</strain>
    </source>
</reference>
<dbReference type="PROSITE" id="PS50006">
    <property type="entry name" value="FHA_DOMAIN"/>
    <property type="match status" value="1"/>
</dbReference>
<dbReference type="Pfam" id="PF00498">
    <property type="entry name" value="FHA"/>
    <property type="match status" value="1"/>
</dbReference>
<accession>A0ABS0B757</accession>
<name>A0ABS0B757_9GAMM</name>
<organism evidence="4 5">
    <name type="scientific">Lysobacter niastensis</name>
    <dbReference type="NCBI Taxonomy" id="380629"/>
    <lineage>
        <taxon>Bacteria</taxon>
        <taxon>Pseudomonadati</taxon>
        <taxon>Pseudomonadota</taxon>
        <taxon>Gammaproteobacteria</taxon>
        <taxon>Lysobacterales</taxon>
        <taxon>Lysobacteraceae</taxon>
        <taxon>Lysobacter</taxon>
    </lineage>
</organism>
<gene>
    <name evidence="4" type="ORF">IU514_11965</name>
</gene>
<feature type="region of interest" description="Disordered" evidence="1">
    <location>
        <begin position="219"/>
        <end position="242"/>
    </location>
</feature>
<protein>
    <submittedName>
        <fullName evidence="4">FHA domain-containing protein</fullName>
    </submittedName>
</protein>
<evidence type="ECO:0000256" key="1">
    <source>
        <dbReference type="SAM" id="MobiDB-lite"/>
    </source>
</evidence>
<dbReference type="CDD" id="cd00060">
    <property type="entry name" value="FHA"/>
    <property type="match status" value="1"/>
</dbReference>
<proteinExistence type="predicted"/>
<sequence>MLDCRGVEALRLRFQNRPHADLALSPGVHALGIDRSGDAVLVHELDEAVAQLCVDRRGVWLQVRAGVRGLHVNGRPVRRMAMLRVGDAIYVNGVELMLLGNEPLPVPRSTAQGNSEARMVLRGVGGLHHGRAYSLDQPRVVGRAADCDIRINEPAFAEHHARLEPHADGVVLRDAGSADGSLVNGVAVRDALLRPGDQVVFDLQHRFVIEAPVGRATTSHASGVVRPDPVVSDTRDEGTRPLPRPMRRMPWLLLAALLMAAVLSLLLLYGAR</sequence>
<evidence type="ECO:0000313" key="4">
    <source>
        <dbReference type="EMBL" id="MBF6024743.1"/>
    </source>
</evidence>
<keyword evidence="2" id="KW-1133">Transmembrane helix</keyword>
<dbReference type="Gene3D" id="2.60.200.20">
    <property type="match status" value="1"/>
</dbReference>
<comment type="caution">
    <text evidence="4">The sequence shown here is derived from an EMBL/GenBank/DDBJ whole genome shotgun (WGS) entry which is preliminary data.</text>
</comment>
<dbReference type="SMART" id="SM00240">
    <property type="entry name" value="FHA"/>
    <property type="match status" value="1"/>
</dbReference>
<dbReference type="InterPro" id="IPR000253">
    <property type="entry name" value="FHA_dom"/>
</dbReference>
<evidence type="ECO:0000259" key="3">
    <source>
        <dbReference type="PROSITE" id="PS50006"/>
    </source>
</evidence>
<keyword evidence="5" id="KW-1185">Reference proteome</keyword>
<evidence type="ECO:0000256" key="2">
    <source>
        <dbReference type="SAM" id="Phobius"/>
    </source>
</evidence>
<dbReference type="EMBL" id="JADLZT010000006">
    <property type="protein sequence ID" value="MBF6024743.1"/>
    <property type="molecule type" value="Genomic_DNA"/>
</dbReference>
<dbReference type="InterPro" id="IPR008984">
    <property type="entry name" value="SMAD_FHA_dom_sf"/>
</dbReference>
<keyword evidence="2" id="KW-0472">Membrane</keyword>
<evidence type="ECO:0000313" key="5">
    <source>
        <dbReference type="Proteomes" id="UP001429984"/>
    </source>
</evidence>
<keyword evidence="2" id="KW-0812">Transmembrane</keyword>
<dbReference type="Proteomes" id="UP001429984">
    <property type="component" value="Unassembled WGS sequence"/>
</dbReference>
<feature type="transmembrane region" description="Helical" evidence="2">
    <location>
        <begin position="251"/>
        <end position="271"/>
    </location>
</feature>
<feature type="domain" description="FHA" evidence="3">
    <location>
        <begin position="139"/>
        <end position="188"/>
    </location>
</feature>
<dbReference type="SUPFAM" id="SSF49879">
    <property type="entry name" value="SMAD/FHA domain"/>
    <property type="match status" value="1"/>
</dbReference>